<name>A0A429Z6C8_9ENTE</name>
<dbReference type="Proteomes" id="UP000277864">
    <property type="component" value="Unassembled WGS sequence"/>
</dbReference>
<evidence type="ECO:0000313" key="2">
    <source>
        <dbReference type="Proteomes" id="UP000277864"/>
    </source>
</evidence>
<evidence type="ECO:0008006" key="3">
    <source>
        <dbReference type="Google" id="ProtNLM"/>
    </source>
</evidence>
<reference evidence="1 2" key="1">
    <citation type="submission" date="2018-03" db="EMBL/GenBank/DDBJ databases">
        <authorList>
            <person name="Gulvik C.A."/>
        </authorList>
    </citation>
    <scope>NUCLEOTIDE SEQUENCE [LARGE SCALE GENOMIC DNA]</scope>
    <source>
        <strain evidence="1 2">JCM 31581</strain>
    </source>
</reference>
<dbReference type="InterPro" id="IPR010368">
    <property type="entry name" value="Com_YlbF"/>
</dbReference>
<dbReference type="PANTHER" id="PTHR38448">
    <property type="entry name" value="REGULATORY PROTEIN YLBF-RELATED"/>
    <property type="match status" value="1"/>
</dbReference>
<keyword evidence="2" id="KW-1185">Reference proteome</keyword>
<organism evidence="1 2">
    <name type="scientific">Vagococcus humatus</name>
    <dbReference type="NCBI Taxonomy" id="1889241"/>
    <lineage>
        <taxon>Bacteria</taxon>
        <taxon>Bacillati</taxon>
        <taxon>Bacillota</taxon>
        <taxon>Bacilli</taxon>
        <taxon>Lactobacillales</taxon>
        <taxon>Enterococcaceae</taxon>
        <taxon>Vagococcus</taxon>
    </lineage>
</organism>
<gene>
    <name evidence="1" type="ORF">C7P63_05575</name>
</gene>
<dbReference type="AlphaFoldDB" id="A0A429Z6C8"/>
<dbReference type="EMBL" id="PXZH01000002">
    <property type="protein sequence ID" value="RST89246.1"/>
    <property type="molecule type" value="Genomic_DNA"/>
</dbReference>
<protein>
    <recommendedName>
        <fullName evidence="3">YlbF family regulator</fullName>
    </recommendedName>
</protein>
<sequence>MLEDKEKNLLDSQGQATLDRLIAQLKRSQAIHDYQEIEKKVSQHEGLKMLVEEIKAYQKQAVQFAHYHKPVAEKEAIKQADALTKQFDEHPLVIRYREKLVEANDVVQYITTVIEQEINHSITEDLNGKEQRRDI</sequence>
<dbReference type="SUPFAM" id="SSF158622">
    <property type="entry name" value="YheA/YmcA-like"/>
    <property type="match status" value="1"/>
</dbReference>
<dbReference type="PIRSF" id="PIRSF021287">
    <property type="entry name" value="Biofilm_formation_YmcA"/>
    <property type="match status" value="1"/>
</dbReference>
<comment type="caution">
    <text evidence="1">The sequence shown here is derived from an EMBL/GenBank/DDBJ whole genome shotgun (WGS) entry which is preliminary data.</text>
</comment>
<dbReference type="OrthoDB" id="2167788at2"/>
<dbReference type="Gene3D" id="1.20.1500.10">
    <property type="entry name" value="YheA/YmcA-like"/>
    <property type="match status" value="1"/>
</dbReference>
<dbReference type="InterPro" id="IPR023378">
    <property type="entry name" value="YheA/YmcA-like_dom_sf"/>
</dbReference>
<dbReference type="RefSeq" id="WP_125943179.1">
    <property type="nucleotide sequence ID" value="NZ_PXZH01000002.1"/>
</dbReference>
<proteinExistence type="predicted"/>
<dbReference type="Pfam" id="PF06133">
    <property type="entry name" value="Com_YlbF"/>
    <property type="match status" value="1"/>
</dbReference>
<dbReference type="InterPro" id="IPR052767">
    <property type="entry name" value="Bact_com_dev_regulator"/>
</dbReference>
<dbReference type="PANTHER" id="PTHR38448:SF1">
    <property type="entry name" value="YLBF FAMILY REGULATOR"/>
    <property type="match status" value="1"/>
</dbReference>
<evidence type="ECO:0000313" key="1">
    <source>
        <dbReference type="EMBL" id="RST89246.1"/>
    </source>
</evidence>
<accession>A0A429Z6C8</accession>
<dbReference type="InterPro" id="IPR016783">
    <property type="entry name" value="Biofilm_formation_YmcA"/>
</dbReference>